<evidence type="ECO:0000259" key="2">
    <source>
        <dbReference type="Pfam" id="PF14593"/>
    </source>
</evidence>
<feature type="region of interest" description="Disordered" evidence="1">
    <location>
        <begin position="250"/>
        <end position="363"/>
    </location>
</feature>
<feature type="compositionally biased region" description="Pro residues" evidence="1">
    <location>
        <begin position="325"/>
        <end position="334"/>
    </location>
</feature>
<dbReference type="GO" id="GO:0016491">
    <property type="term" value="F:oxidoreductase activity"/>
    <property type="evidence" value="ECO:0007669"/>
    <property type="project" value="TreeGrafter"/>
</dbReference>
<organism evidence="3 4">
    <name type="scientific">Chrysophaeum taylorii</name>
    <dbReference type="NCBI Taxonomy" id="2483200"/>
    <lineage>
        <taxon>Eukaryota</taxon>
        <taxon>Sar</taxon>
        <taxon>Stramenopiles</taxon>
        <taxon>Ochrophyta</taxon>
        <taxon>Pelagophyceae</taxon>
        <taxon>Pelagomonadales</taxon>
        <taxon>Pelagomonadaceae</taxon>
        <taxon>Chrysophaeum</taxon>
    </lineage>
</organism>
<feature type="compositionally biased region" description="Low complexity" evidence="1">
    <location>
        <begin position="198"/>
        <end position="217"/>
    </location>
</feature>
<dbReference type="Proteomes" id="UP001230188">
    <property type="component" value="Unassembled WGS sequence"/>
</dbReference>
<sequence>MSEVGRPPRAPPLSERSSSSPRLRAPQPWGSQVSQAVISQLQSRQREASVDSVDEVLESPAAVEFEEETRCAIVLQSRWRRVVASREAARRREEARARENEMAVATIRVQSISRRTAAVAEMRQLQHERTERAAVRLQSAARSVAATRVARRRREQRLERADESQSAARAEQATFVTARRIARGGANERRRGRLTALLRRALPSSSSSSSTSGTRPGELVTAEVISPAEPLPPLANVEQVTSMRFGPDVDQLPHAQVVGGDDDDLPEPPPTVPGVAEFLSQPSRRRQPTTPQQPSSSSSSSVGANEWPPPPATSPRRASPRRAPPRPSAPPPASTPSNRPASRRRSRRPSDERVKQIGELAAYGPTADSRRGALALLADEHAGFSGGIAAVLALVRPLYDEDPGVRVEAVRAAHRLGSLELAQFALDDEAVQVRRAVLEALSTPDAFWRPGNDEDGGEASRRRLAALIVALMKALEDVSLDDSALTAALSRLRGALLATGVEDGALLSAPLEKAMQAQRSDEVRAAVVRAAGELRASDALRRVAIFDASPNVRRVAVEMLGWNGAARELRDFVLVSDDDATVRADALEWLARLDDATGLAERGVLGDRSAELRARAAELVGDVVSRRVAGAVPAPDDRGTGLPARRPAPPAPAPRLVDRARLARCSVGRLRELGYADATRALGTALSRDNNVGVRGSAAAQLARVGCVDELSRGLSDAHASLRLRVVELIGDIDDPEACCPPLETALRGDADEAVRRSALDRLGALGDPRRAIDDAATSDPDVPIRELAVGWLGRLSRADALLDKPLADARSADVRAASASALRDIFDANGGAPPRTSDKRAQAFRSALLMRLGDAERRVRVEAARALAALGERQWADVIKGDANDCARLAGVGGSKATAVLVFVLCNAAEGDDRVAAADALGRRDRDLELLSLNALCACCSEHALEPRLRVAALKALEALLYEPPERRPGGDGSNSSSSSSSRPAPRSVLPPDFYDRLDISLRKALDDKDHSRVRVAAANAVGASRCSGHSLEKLLVLARPVNERLKQTQVPPEPSADVRATCAKVLKRFGPDNRDAGFALLDALSDKDVTTRDSAAASFAGFSTAPFVEDLAKATVNRLLSRRAADDRKDPFAPIVRAAAARALGFLSYASPALVLPALHDALKADREPLVHYAVCVSLGALRSPVSLRPLLAPFRDKKNANVAQAAKDALANLDYSRFLAAGERVVKHAPVVKRSRKIFTTLKALVLTDQPRLFYVDADTLKPKNCDLQTLEVDNSGTAQRGRTLLFHLPGQGRVSVLLLFGQANEWVAARGIALSHRLNQPPPPVSASSPLSSVRSFDAADDDDDSSFVRASPARLGSSPARISNARAPRRWS</sequence>
<feature type="region of interest" description="Disordered" evidence="1">
    <location>
        <begin position="965"/>
        <end position="993"/>
    </location>
</feature>
<proteinExistence type="predicted"/>
<feature type="compositionally biased region" description="Low complexity" evidence="1">
    <location>
        <begin position="975"/>
        <end position="989"/>
    </location>
</feature>
<feature type="compositionally biased region" description="Low complexity" evidence="1">
    <location>
        <begin position="12"/>
        <end position="26"/>
    </location>
</feature>
<feature type="domain" description="PDK1-type PH" evidence="2">
    <location>
        <begin position="1218"/>
        <end position="1266"/>
    </location>
</feature>
<feature type="compositionally biased region" description="Low complexity" evidence="1">
    <location>
        <begin position="288"/>
        <end position="301"/>
    </location>
</feature>
<dbReference type="EMBL" id="JAQMWT010000387">
    <property type="protein sequence ID" value="KAJ8602282.1"/>
    <property type="molecule type" value="Genomic_DNA"/>
</dbReference>
<dbReference type="Gene3D" id="1.25.10.10">
    <property type="entry name" value="Leucine-rich Repeat Variant"/>
    <property type="match status" value="4"/>
</dbReference>
<keyword evidence="4" id="KW-1185">Reference proteome</keyword>
<dbReference type="SUPFAM" id="SSF48371">
    <property type="entry name" value="ARM repeat"/>
    <property type="match status" value="2"/>
</dbReference>
<reference evidence="3" key="1">
    <citation type="submission" date="2023-01" db="EMBL/GenBank/DDBJ databases">
        <title>Metagenome sequencing of chrysophaentin producing Chrysophaeum taylorii.</title>
        <authorList>
            <person name="Davison J."/>
            <person name="Bewley C."/>
        </authorList>
    </citation>
    <scope>NUCLEOTIDE SEQUENCE</scope>
    <source>
        <strain evidence="3">NIES-1699</strain>
    </source>
</reference>
<dbReference type="InterPro" id="IPR011989">
    <property type="entry name" value="ARM-like"/>
</dbReference>
<dbReference type="Pfam" id="PF14593">
    <property type="entry name" value="PH_3"/>
    <property type="match status" value="1"/>
</dbReference>
<dbReference type="PANTHER" id="PTHR12697:SF38">
    <property type="entry name" value="PBS LYASE HEAT DOMAIN PROTEIN REPEAT-CONTAINING PROTEIN"/>
    <property type="match status" value="1"/>
</dbReference>
<dbReference type="InterPro" id="IPR004155">
    <property type="entry name" value="PBS_lyase_HEAT"/>
</dbReference>
<feature type="region of interest" description="Disordered" evidence="1">
    <location>
        <begin position="1324"/>
        <end position="1377"/>
    </location>
</feature>
<protein>
    <recommendedName>
        <fullName evidence="2">PDK1-type PH domain-containing protein</fullName>
    </recommendedName>
</protein>
<name>A0AAD7UCB7_9STRA</name>
<evidence type="ECO:0000313" key="4">
    <source>
        <dbReference type="Proteomes" id="UP001230188"/>
    </source>
</evidence>
<evidence type="ECO:0000256" key="1">
    <source>
        <dbReference type="SAM" id="MobiDB-lite"/>
    </source>
</evidence>
<evidence type="ECO:0000313" key="3">
    <source>
        <dbReference type="EMBL" id="KAJ8602282.1"/>
    </source>
</evidence>
<feature type="region of interest" description="Disordered" evidence="1">
    <location>
        <begin position="631"/>
        <end position="653"/>
    </location>
</feature>
<dbReference type="InterPro" id="IPR016024">
    <property type="entry name" value="ARM-type_fold"/>
</dbReference>
<comment type="caution">
    <text evidence="3">The sequence shown here is derived from an EMBL/GenBank/DDBJ whole genome shotgun (WGS) entry which is preliminary data.</text>
</comment>
<gene>
    <name evidence="3" type="ORF">CTAYLR_007851</name>
</gene>
<feature type="region of interest" description="Disordered" evidence="1">
    <location>
        <begin position="198"/>
        <end position="218"/>
    </location>
</feature>
<dbReference type="InterPro" id="IPR033931">
    <property type="entry name" value="PDK1-typ_PH"/>
</dbReference>
<accession>A0AAD7UCB7</accession>
<dbReference type="SMART" id="SM00567">
    <property type="entry name" value="EZ_HEAT"/>
    <property type="match status" value="9"/>
</dbReference>
<feature type="region of interest" description="Disordered" evidence="1">
    <location>
        <begin position="1"/>
        <end position="36"/>
    </location>
</feature>
<dbReference type="Pfam" id="PF13646">
    <property type="entry name" value="HEAT_2"/>
    <property type="match status" value="3"/>
</dbReference>
<dbReference type="PROSITE" id="PS50096">
    <property type="entry name" value="IQ"/>
    <property type="match status" value="1"/>
</dbReference>
<feature type="compositionally biased region" description="Low complexity" evidence="1">
    <location>
        <begin position="1330"/>
        <end position="1341"/>
    </location>
</feature>
<dbReference type="PANTHER" id="PTHR12697">
    <property type="entry name" value="PBS LYASE HEAT-LIKE PROTEIN"/>
    <property type="match status" value="1"/>
</dbReference>
<feature type="region of interest" description="Disordered" evidence="1">
    <location>
        <begin position="145"/>
        <end position="172"/>
    </location>
</feature>